<gene>
    <name evidence="1" type="ordered locus">SVI_1485</name>
</gene>
<keyword evidence="2" id="KW-1185">Reference proteome</keyword>
<dbReference type="Pfam" id="PF13692">
    <property type="entry name" value="Glyco_trans_1_4"/>
    <property type="match status" value="1"/>
</dbReference>
<dbReference type="SUPFAM" id="SSF53756">
    <property type="entry name" value="UDP-Glycosyltransferase/glycogen phosphorylase"/>
    <property type="match status" value="1"/>
</dbReference>
<dbReference type="eggNOG" id="COG0438">
    <property type="taxonomic scope" value="Bacteria"/>
</dbReference>
<evidence type="ECO:0008006" key="3">
    <source>
        <dbReference type="Google" id="ProtNLM"/>
    </source>
</evidence>
<dbReference type="AlphaFoldDB" id="D4ZIF7"/>
<accession>D4ZIF7</accession>
<reference evidence="2" key="1">
    <citation type="journal article" date="2010" name="Mol. Biosyst.">
        <title>Complete genome sequence and comparative analysis of Shewanella violacea, a psychrophilic and piezophilic bacterium from deep sea floor sediments.</title>
        <authorList>
            <person name="Aono E."/>
            <person name="Baba T."/>
            <person name="Ara T."/>
            <person name="Nishi T."/>
            <person name="Nakamichi T."/>
            <person name="Inamoto E."/>
            <person name="Toyonaga H."/>
            <person name="Hasegawa M."/>
            <person name="Takai Y."/>
            <person name="Okumura Y."/>
            <person name="Baba M."/>
            <person name="Tomita M."/>
            <person name="Kato C."/>
            <person name="Oshima T."/>
            <person name="Nakasone K."/>
            <person name="Mori H."/>
        </authorList>
    </citation>
    <scope>NUCLEOTIDE SEQUENCE [LARGE SCALE GENOMIC DNA]</scope>
    <source>
        <strain evidence="2">JCM 10179 / CIP 106290 / LMG 19151 / DSS12</strain>
    </source>
</reference>
<evidence type="ECO:0000313" key="2">
    <source>
        <dbReference type="Proteomes" id="UP000002350"/>
    </source>
</evidence>
<organism evidence="1 2">
    <name type="scientific">Shewanella violacea (strain JCM 10179 / CIP 106290 / LMG 19151 / DSS12)</name>
    <dbReference type="NCBI Taxonomy" id="637905"/>
    <lineage>
        <taxon>Bacteria</taxon>
        <taxon>Pseudomonadati</taxon>
        <taxon>Pseudomonadota</taxon>
        <taxon>Gammaproteobacteria</taxon>
        <taxon>Alteromonadales</taxon>
        <taxon>Shewanellaceae</taxon>
        <taxon>Shewanella</taxon>
    </lineage>
</organism>
<dbReference type="STRING" id="637905.SVI_1485"/>
<dbReference type="KEGG" id="svo:SVI_1485"/>
<dbReference type="OrthoDB" id="476710at2"/>
<dbReference type="RefSeq" id="WP_013050764.1">
    <property type="nucleotide sequence ID" value="NC_014012.1"/>
</dbReference>
<name>D4ZIF7_SHEVD</name>
<proteinExistence type="predicted"/>
<evidence type="ECO:0000313" key="1">
    <source>
        <dbReference type="EMBL" id="BAJ01456.1"/>
    </source>
</evidence>
<dbReference type="PANTHER" id="PTHR12526">
    <property type="entry name" value="GLYCOSYLTRANSFERASE"/>
    <property type="match status" value="1"/>
</dbReference>
<dbReference type="Gene3D" id="3.40.50.2000">
    <property type="entry name" value="Glycogen Phosphorylase B"/>
    <property type="match status" value="1"/>
</dbReference>
<sequence length="392" mass="44640">MNLNKIKQKLKKIKLIKKIYEMAFQRPIYNYFGTNYKKKMLFSYSTYHFNKSNYTSHSNYQESKLIATIFDRLGYQVDIINNDRKHSACLEEYEVIFGEGIPMYQAVESNVNATVIYYGTGSHPWQCSNSSLSRVVDFYKIHKVSALRSARINDYRWGLAATMADYVICIGNETTRETFIENGAKVVFPLDPTFIKETDNECFVENKNMNEAKKHALWFGSYGLLHKGLDIAIEAFRAKPDWTLHVCGYTAAEEKILRTINPPSNVIIHGFVNVLSDSFKKIAMQCGFVILPSCSEGTATAIITAVGNGAMIPIVTAECGFDIEDFGFNIKLNKESVIDTMISIDTMPEDVLQQMAISANTAIRERYTLDKFETNIESHINKLLADYSEYNR</sequence>
<dbReference type="HOGENOM" id="CLU_062580_0_0_6"/>
<dbReference type="EMBL" id="AP011177">
    <property type="protein sequence ID" value="BAJ01456.1"/>
    <property type="molecule type" value="Genomic_DNA"/>
</dbReference>
<dbReference type="Proteomes" id="UP000002350">
    <property type="component" value="Chromosome"/>
</dbReference>
<protein>
    <recommendedName>
        <fullName evidence="3">Glycosyl transferase, group 1 family protein</fullName>
    </recommendedName>
</protein>